<keyword evidence="3" id="KW-0677">Repeat</keyword>
<keyword evidence="2" id="KW-0479">Metal-binding</keyword>
<dbReference type="GO" id="GO:0008270">
    <property type="term" value="F:zinc ion binding"/>
    <property type="evidence" value="ECO:0007669"/>
    <property type="project" value="UniProtKB-KW"/>
</dbReference>
<evidence type="ECO:0000259" key="8">
    <source>
        <dbReference type="PROSITE" id="PS00028"/>
    </source>
</evidence>
<feature type="region of interest" description="Disordered" evidence="7">
    <location>
        <begin position="536"/>
        <end position="564"/>
    </location>
</feature>
<dbReference type="GO" id="GO:0005634">
    <property type="term" value="C:nucleus"/>
    <property type="evidence" value="ECO:0007669"/>
    <property type="project" value="UniProtKB-SubCell"/>
</dbReference>
<keyword evidence="5" id="KW-0862">Zinc</keyword>
<dbReference type="PANTHER" id="PTHR24406">
    <property type="entry name" value="TRANSCRIPTIONAL REPRESSOR CTCFL-RELATED"/>
    <property type="match status" value="1"/>
</dbReference>
<organism evidence="9 10">
    <name type="scientific">Bemisia tabaci</name>
    <name type="common">Sweetpotato whitefly</name>
    <name type="synonym">Aleurodes tabaci</name>
    <dbReference type="NCBI Taxonomy" id="7038"/>
    <lineage>
        <taxon>Eukaryota</taxon>
        <taxon>Metazoa</taxon>
        <taxon>Ecdysozoa</taxon>
        <taxon>Arthropoda</taxon>
        <taxon>Hexapoda</taxon>
        <taxon>Insecta</taxon>
        <taxon>Pterygota</taxon>
        <taxon>Neoptera</taxon>
        <taxon>Paraneoptera</taxon>
        <taxon>Hemiptera</taxon>
        <taxon>Sternorrhyncha</taxon>
        <taxon>Aleyrodoidea</taxon>
        <taxon>Aleyrodidae</taxon>
        <taxon>Aleyrodinae</taxon>
        <taxon>Bemisia</taxon>
    </lineage>
</organism>
<dbReference type="Gene3D" id="3.30.160.60">
    <property type="entry name" value="Classic Zinc Finger"/>
    <property type="match status" value="1"/>
</dbReference>
<accession>A0A9P0C6S2</accession>
<evidence type="ECO:0000256" key="1">
    <source>
        <dbReference type="ARBA" id="ARBA00004123"/>
    </source>
</evidence>
<name>A0A9P0C6S2_BEMTA</name>
<feature type="compositionally biased region" description="Polar residues" evidence="7">
    <location>
        <begin position="420"/>
        <end position="429"/>
    </location>
</feature>
<evidence type="ECO:0000256" key="3">
    <source>
        <dbReference type="ARBA" id="ARBA00022737"/>
    </source>
</evidence>
<evidence type="ECO:0000313" key="10">
    <source>
        <dbReference type="Proteomes" id="UP001152759"/>
    </source>
</evidence>
<keyword evidence="10" id="KW-1185">Reference proteome</keyword>
<evidence type="ECO:0000256" key="5">
    <source>
        <dbReference type="ARBA" id="ARBA00022833"/>
    </source>
</evidence>
<dbReference type="EMBL" id="OU963862">
    <property type="protein sequence ID" value="CAH0753165.1"/>
    <property type="molecule type" value="Genomic_DNA"/>
</dbReference>
<reference evidence="9" key="1">
    <citation type="submission" date="2021-12" db="EMBL/GenBank/DDBJ databases">
        <authorList>
            <person name="King R."/>
        </authorList>
    </citation>
    <scope>NUCLEOTIDE SEQUENCE</scope>
</reference>
<feature type="domain" description="C2H2-type" evidence="8">
    <location>
        <begin position="573"/>
        <end position="594"/>
    </location>
</feature>
<comment type="subcellular location">
    <subcellularLocation>
        <location evidence="1">Nucleus</location>
    </subcellularLocation>
</comment>
<feature type="domain" description="C2H2-type" evidence="8">
    <location>
        <begin position="237"/>
        <end position="257"/>
    </location>
</feature>
<gene>
    <name evidence="9" type="ORF">BEMITA_LOCUS534</name>
</gene>
<evidence type="ECO:0000256" key="6">
    <source>
        <dbReference type="ARBA" id="ARBA00023242"/>
    </source>
</evidence>
<dbReference type="KEGG" id="btab:109038028"/>
<protein>
    <recommendedName>
        <fullName evidence="8">C2H2-type domain-containing protein</fullName>
    </recommendedName>
</protein>
<evidence type="ECO:0000256" key="2">
    <source>
        <dbReference type="ARBA" id="ARBA00022723"/>
    </source>
</evidence>
<evidence type="ECO:0000256" key="7">
    <source>
        <dbReference type="SAM" id="MobiDB-lite"/>
    </source>
</evidence>
<dbReference type="InterPro" id="IPR050888">
    <property type="entry name" value="ZnF_C2H2-type_TF"/>
</dbReference>
<dbReference type="AlphaFoldDB" id="A0A9P0C6S2"/>
<feature type="compositionally biased region" description="Polar residues" evidence="7">
    <location>
        <begin position="541"/>
        <end position="550"/>
    </location>
</feature>
<keyword evidence="6" id="KW-0539">Nucleus</keyword>
<sequence>MEESSLSLLVSAYDTDNDLTEAYMLFAPPRSGVLLDNELNNDFQNLREPLNPTSSPSPTLTPGIMEQSTLNLLVSASDVDDDRTEACMLFAPPLSGVLLDNELNNDFQNLHDPLNPTSSPCIEQNQRSLSTQRSPPVYLDLDARKNPLDFLIDLRNPPWPRQPKDTNVAATVLSPPKNVGSHFPSRRNRVARRALFKPVPRRGCSKLTPGDLVPPVEKSLSSASIKIKRRAKNLLKCRICGTDFVDTLSLARHIKEHSRKPLPVKFMCGMCAPKKGFASEAQLEEHLRECHSDERVGCARCGQSFDASARCLREHALTCVNTKEDDQLLPGPHRNASAPVHQPRRAEVPEEGRVAESGHRIQFPHPHPETFAGQGDPIPCPQTRVKSLFYPCMTVVSTSTKDVVKSRLLNGRKIDPPNLSAPSQPAQTPKSKERKELATVNGRKTLQLPLQKIIKIGGFETRIFDKFSMDMLNEEKLLLFSTDTKLPRRLEDFLVRLEGTSDLEKLPRVPSCYRLHELKEVESDLEIEPILNDKPRVGITQPKSRGSSIKNILGGSKPCKRQRSRSADGTFSCELCWKVFWTEGSLESHVARKHRNTNL</sequence>
<dbReference type="Proteomes" id="UP001152759">
    <property type="component" value="Chromosome 1"/>
</dbReference>
<proteinExistence type="predicted"/>
<feature type="region of interest" description="Disordered" evidence="7">
    <location>
        <begin position="410"/>
        <end position="435"/>
    </location>
</feature>
<evidence type="ECO:0000313" key="9">
    <source>
        <dbReference type="EMBL" id="CAH0753165.1"/>
    </source>
</evidence>
<dbReference type="InterPro" id="IPR013087">
    <property type="entry name" value="Znf_C2H2_type"/>
</dbReference>
<dbReference type="SMART" id="SM00355">
    <property type="entry name" value="ZnF_C2H2"/>
    <property type="match status" value="3"/>
</dbReference>
<dbReference type="PROSITE" id="PS00028">
    <property type="entry name" value="ZINC_FINGER_C2H2_1"/>
    <property type="match status" value="2"/>
</dbReference>
<evidence type="ECO:0000256" key="4">
    <source>
        <dbReference type="ARBA" id="ARBA00022771"/>
    </source>
</evidence>
<keyword evidence="4" id="KW-0863">Zinc-finger</keyword>